<dbReference type="SUPFAM" id="SSF52540">
    <property type="entry name" value="P-loop containing nucleoside triphosphate hydrolases"/>
    <property type="match status" value="1"/>
</dbReference>
<proteinExistence type="inferred from homology"/>
<evidence type="ECO:0000313" key="8">
    <source>
        <dbReference type="EMBL" id="AHM03897.1"/>
    </source>
</evidence>
<dbReference type="KEGG" id="red:roselon_01514"/>
<evidence type="ECO:0000256" key="4">
    <source>
        <dbReference type="HAMAP-Rule" id="MF_00636"/>
    </source>
</evidence>
<keyword evidence="9" id="KW-1185">Reference proteome</keyword>
<evidence type="ECO:0000256" key="5">
    <source>
        <dbReference type="SAM" id="MobiDB-lite"/>
    </source>
</evidence>
<dbReference type="EMBL" id="CP004372">
    <property type="protein sequence ID" value="AHM03897.1"/>
    <property type="molecule type" value="Genomic_DNA"/>
</dbReference>
<dbReference type="InterPro" id="IPR027417">
    <property type="entry name" value="P-loop_NTPase"/>
</dbReference>
<dbReference type="PANTHER" id="PTHR30448:SF0">
    <property type="entry name" value="RNASE ADAPTER PROTEIN RAPZ"/>
    <property type="match status" value="1"/>
</dbReference>
<dbReference type="InterPro" id="IPR053931">
    <property type="entry name" value="RapZ_C"/>
</dbReference>
<evidence type="ECO:0000256" key="1">
    <source>
        <dbReference type="ARBA" id="ARBA00022741"/>
    </source>
</evidence>
<dbReference type="GO" id="GO:0005525">
    <property type="term" value="F:GTP binding"/>
    <property type="evidence" value="ECO:0007669"/>
    <property type="project" value="UniProtKB-UniRule"/>
</dbReference>
<feature type="binding site" evidence="4">
    <location>
        <begin position="74"/>
        <end position="77"/>
    </location>
    <ligand>
        <name>GTP</name>
        <dbReference type="ChEBI" id="CHEBI:37565"/>
    </ligand>
</feature>
<keyword evidence="2 4" id="KW-0067">ATP-binding</keyword>
<dbReference type="STRING" id="1294273.roselon_01514"/>
<evidence type="ECO:0000259" key="6">
    <source>
        <dbReference type="Pfam" id="PF03668"/>
    </source>
</evidence>
<dbReference type="eggNOG" id="COG1660">
    <property type="taxonomic scope" value="Bacteria"/>
</dbReference>
<dbReference type="Proteomes" id="UP000019593">
    <property type="component" value="Chromosome"/>
</dbReference>
<dbReference type="PIRSF" id="PIRSF005052">
    <property type="entry name" value="P-loopkin"/>
    <property type="match status" value="1"/>
</dbReference>
<dbReference type="NCBIfam" id="NF003828">
    <property type="entry name" value="PRK05416.1"/>
    <property type="match status" value="1"/>
</dbReference>
<protein>
    <submittedName>
        <fullName evidence="8">ATP-binding protein ManX</fullName>
    </submittedName>
</protein>
<name>W8S164_9RHOB</name>
<dbReference type="Pfam" id="PF03668">
    <property type="entry name" value="RapZ-like_N"/>
    <property type="match status" value="1"/>
</dbReference>
<feature type="binding site" evidence="4">
    <location>
        <begin position="27"/>
        <end position="34"/>
    </location>
    <ligand>
        <name>ATP</name>
        <dbReference type="ChEBI" id="CHEBI:30616"/>
    </ligand>
</feature>
<dbReference type="PATRIC" id="fig|1294273.3.peg.1490"/>
<gene>
    <name evidence="8" type="ORF">roselon_01514</name>
</gene>
<evidence type="ECO:0000313" key="9">
    <source>
        <dbReference type="Proteomes" id="UP000019593"/>
    </source>
</evidence>
<dbReference type="HAMAP" id="MF_00636">
    <property type="entry name" value="RapZ_like"/>
    <property type="match status" value="1"/>
</dbReference>
<dbReference type="HOGENOM" id="CLU_059558_0_0_5"/>
<evidence type="ECO:0000256" key="3">
    <source>
        <dbReference type="ARBA" id="ARBA00023134"/>
    </source>
</evidence>
<dbReference type="Pfam" id="PF22740">
    <property type="entry name" value="PapZ_C"/>
    <property type="match status" value="1"/>
</dbReference>
<feature type="domain" description="RapZ-like N-terminal" evidence="6">
    <location>
        <begin position="22"/>
        <end position="173"/>
    </location>
</feature>
<evidence type="ECO:0000256" key="2">
    <source>
        <dbReference type="ARBA" id="ARBA00022840"/>
    </source>
</evidence>
<feature type="region of interest" description="Disordered" evidence="5">
    <location>
        <begin position="1"/>
        <end position="20"/>
    </location>
</feature>
<dbReference type="Gene3D" id="3.40.50.300">
    <property type="entry name" value="P-loop containing nucleotide triphosphate hydrolases"/>
    <property type="match status" value="1"/>
</dbReference>
<keyword evidence="1 4" id="KW-0547">Nucleotide-binding</keyword>
<evidence type="ECO:0000259" key="7">
    <source>
        <dbReference type="Pfam" id="PF22740"/>
    </source>
</evidence>
<dbReference type="OrthoDB" id="9784461at2"/>
<reference evidence="8 9" key="1">
    <citation type="submission" date="2013-03" db="EMBL/GenBank/DDBJ databases">
        <authorList>
            <person name="Fiebig A."/>
            <person name="Goeker M."/>
            <person name="Klenk H.-P.P."/>
        </authorList>
    </citation>
    <scope>NUCLEOTIDE SEQUENCE [LARGE SCALE GENOMIC DNA]</scope>
    <source>
        <strain evidence="9">DSM 19469</strain>
    </source>
</reference>
<dbReference type="AlphaFoldDB" id="W8S164"/>
<dbReference type="GO" id="GO:0005524">
    <property type="term" value="F:ATP binding"/>
    <property type="evidence" value="ECO:0007669"/>
    <property type="project" value="UniProtKB-UniRule"/>
</dbReference>
<dbReference type="InterPro" id="IPR053930">
    <property type="entry name" value="RapZ-like_N"/>
</dbReference>
<organism evidence="8 9">
    <name type="scientific">Roseicyclus elongatus DSM 19469</name>
    <dbReference type="NCBI Taxonomy" id="1294273"/>
    <lineage>
        <taxon>Bacteria</taxon>
        <taxon>Pseudomonadati</taxon>
        <taxon>Pseudomonadota</taxon>
        <taxon>Alphaproteobacteria</taxon>
        <taxon>Rhodobacterales</taxon>
        <taxon>Roseobacteraceae</taxon>
        <taxon>Roseicyclus</taxon>
    </lineage>
</organism>
<dbReference type="RefSeq" id="WP_025311731.1">
    <property type="nucleotide sequence ID" value="NZ_CP004372.1"/>
</dbReference>
<accession>W8S164</accession>
<dbReference type="InterPro" id="IPR005337">
    <property type="entry name" value="RapZ-like"/>
</dbReference>
<feature type="domain" description="RapZ C-terminal" evidence="7">
    <location>
        <begin position="180"/>
        <end position="299"/>
    </location>
</feature>
<keyword evidence="3 4" id="KW-0342">GTP-binding</keyword>
<dbReference type="PANTHER" id="PTHR30448">
    <property type="entry name" value="RNASE ADAPTER PROTEIN RAPZ"/>
    <property type="match status" value="1"/>
</dbReference>
<sequence length="313" mass="34135">MTDPTDPEATPPTNPGGASVPVVLVTGPSGAGRSTAINTLEDLGYEAIDNLPLSLLPRLLEGGAPDRPMALGMDARNRDFSAERLLDALGRLKATPGVAVDLLFLDCDPHTLQRRYSETRRRHPLAPDADPFNGIVLERDLLGPVRGDASILIDTSGLTPHDLRKEITRLFAPDGTQSLAVTVLSFSYRRGVPTGADLVFDCRFLRNPHWDAGLRAADGRDAAVQTYIAEDARCAPFEAQVRQMLDLLLPAFRDEGKSHLTVAFGCTGGQHRSVAMAEKLYAHLAEAGWQVSKRHREVERRRLSASRRDMSEA</sequence>